<gene>
    <name evidence="1" type="ORF">ACFS6J_07345</name>
</gene>
<reference evidence="2" key="1">
    <citation type="journal article" date="2019" name="Int. J. Syst. Evol. Microbiol.">
        <title>The Global Catalogue of Microorganisms (GCM) 10K type strain sequencing project: providing services to taxonomists for standard genome sequencing and annotation.</title>
        <authorList>
            <consortium name="The Broad Institute Genomics Platform"/>
            <consortium name="The Broad Institute Genome Sequencing Center for Infectious Disease"/>
            <person name="Wu L."/>
            <person name="Ma J."/>
        </authorList>
    </citation>
    <scope>NUCLEOTIDE SEQUENCE [LARGE SCALE GENOMIC DNA]</scope>
    <source>
        <strain evidence="2">KCTC 23098</strain>
    </source>
</reference>
<dbReference type="Proteomes" id="UP001597560">
    <property type="component" value="Unassembled WGS sequence"/>
</dbReference>
<accession>A0ABW6AXN4</accession>
<evidence type="ECO:0000313" key="2">
    <source>
        <dbReference type="Proteomes" id="UP001597560"/>
    </source>
</evidence>
<name>A0ABW6AXN4_9SPHI</name>
<dbReference type="RefSeq" id="WP_377609802.1">
    <property type="nucleotide sequence ID" value="NZ_JBHUPA010000002.1"/>
</dbReference>
<protein>
    <recommendedName>
        <fullName evidence="3">Transposase</fullName>
    </recommendedName>
</protein>
<keyword evidence="2" id="KW-1185">Reference proteome</keyword>
<dbReference type="EMBL" id="JBHUPA010000002">
    <property type="protein sequence ID" value="MFD2961592.1"/>
    <property type="molecule type" value="Genomic_DNA"/>
</dbReference>
<sequence length="97" mass="11226">MKLEEVPEEIIEGIRKQYGYRTRAALMRQYGLSEYMFDSIIKKHGIERIDPSRVKVKAPKVDYSTMQHIPVPGLTGNVVVFSKKGKDPEAIRSKYKR</sequence>
<comment type="caution">
    <text evidence="1">The sequence shown here is derived from an EMBL/GenBank/DDBJ whole genome shotgun (WGS) entry which is preliminary data.</text>
</comment>
<organism evidence="1 2">
    <name type="scientific">Olivibacter jilunii</name>
    <dbReference type="NCBI Taxonomy" id="985016"/>
    <lineage>
        <taxon>Bacteria</taxon>
        <taxon>Pseudomonadati</taxon>
        <taxon>Bacteroidota</taxon>
        <taxon>Sphingobacteriia</taxon>
        <taxon>Sphingobacteriales</taxon>
        <taxon>Sphingobacteriaceae</taxon>
        <taxon>Olivibacter</taxon>
    </lineage>
</organism>
<proteinExistence type="predicted"/>
<evidence type="ECO:0000313" key="1">
    <source>
        <dbReference type="EMBL" id="MFD2961592.1"/>
    </source>
</evidence>
<evidence type="ECO:0008006" key="3">
    <source>
        <dbReference type="Google" id="ProtNLM"/>
    </source>
</evidence>